<sequence length="71" mass="8053">MADGRFRHAAAAAAVLDGMPAAARSTLHARAAELRYQRGRRRRRWRSTCSPRTGWSPRGRFRCCSTPPSRR</sequence>
<dbReference type="Proteomes" id="UP001596512">
    <property type="component" value="Unassembled WGS sequence"/>
</dbReference>
<comment type="caution">
    <text evidence="1">The sequence shown here is derived from an EMBL/GenBank/DDBJ whole genome shotgun (WGS) entry which is preliminary data.</text>
</comment>
<organism evidence="1 2">
    <name type="scientific">Actinokineospora soli</name>
    <dbReference type="NCBI Taxonomy" id="1048753"/>
    <lineage>
        <taxon>Bacteria</taxon>
        <taxon>Bacillati</taxon>
        <taxon>Actinomycetota</taxon>
        <taxon>Actinomycetes</taxon>
        <taxon>Pseudonocardiales</taxon>
        <taxon>Pseudonocardiaceae</taxon>
        <taxon>Actinokineospora</taxon>
    </lineage>
</organism>
<reference evidence="2" key="1">
    <citation type="journal article" date="2019" name="Int. J. Syst. Evol. Microbiol.">
        <title>The Global Catalogue of Microorganisms (GCM) 10K type strain sequencing project: providing services to taxonomists for standard genome sequencing and annotation.</title>
        <authorList>
            <consortium name="The Broad Institute Genomics Platform"/>
            <consortium name="The Broad Institute Genome Sequencing Center for Infectious Disease"/>
            <person name="Wu L."/>
            <person name="Ma J."/>
        </authorList>
    </citation>
    <scope>NUCLEOTIDE SEQUENCE [LARGE SCALE GENOMIC DNA]</scope>
    <source>
        <strain evidence="2">JCM 17695</strain>
    </source>
</reference>
<accession>A0ABW2TGP6</accession>
<keyword evidence="2" id="KW-1185">Reference proteome</keyword>
<evidence type="ECO:0000313" key="2">
    <source>
        <dbReference type="Proteomes" id="UP001596512"/>
    </source>
</evidence>
<name>A0ABW2TGP6_9PSEU</name>
<evidence type="ECO:0000313" key="1">
    <source>
        <dbReference type="EMBL" id="MFC7612611.1"/>
    </source>
</evidence>
<protein>
    <submittedName>
        <fullName evidence="1">Uncharacterized protein</fullName>
    </submittedName>
</protein>
<gene>
    <name evidence="1" type="ORF">ACFQV2_02030</name>
</gene>
<proteinExistence type="predicted"/>
<dbReference type="EMBL" id="JBHTEY010000004">
    <property type="protein sequence ID" value="MFC7612611.1"/>
    <property type="molecule type" value="Genomic_DNA"/>
</dbReference>